<name>C1N092_MICPC</name>
<evidence type="ECO:0000256" key="4">
    <source>
        <dbReference type="ARBA" id="ARBA00022723"/>
    </source>
</evidence>
<evidence type="ECO:0000256" key="1">
    <source>
        <dbReference type="ARBA" id="ARBA00000013"/>
    </source>
</evidence>
<dbReference type="InterPro" id="IPR036652">
    <property type="entry name" value="YjeF_N_dom_sf"/>
</dbReference>
<evidence type="ECO:0000256" key="3">
    <source>
        <dbReference type="ARBA" id="ARBA00012228"/>
    </source>
</evidence>
<evidence type="ECO:0000313" key="11">
    <source>
        <dbReference type="EMBL" id="EEH54223.1"/>
    </source>
</evidence>
<evidence type="ECO:0000313" key="12">
    <source>
        <dbReference type="Proteomes" id="UP000001876"/>
    </source>
</evidence>
<dbReference type="GeneID" id="9686813"/>
<dbReference type="OrthoDB" id="10064708at2759"/>
<dbReference type="SUPFAM" id="SSF64153">
    <property type="entry name" value="YjeF N-terminal domain-like"/>
    <property type="match status" value="1"/>
</dbReference>
<dbReference type="Gene3D" id="3.40.50.10260">
    <property type="entry name" value="YjeF N-terminal domain"/>
    <property type="match status" value="1"/>
</dbReference>
<evidence type="ECO:0000256" key="5">
    <source>
        <dbReference type="ARBA" id="ARBA00022741"/>
    </source>
</evidence>
<gene>
    <name evidence="11" type="ORF">MICPUCDRAFT_44681</name>
</gene>
<comment type="catalytic activity">
    <reaction evidence="1">
        <text>(6R)-NADHX = (6S)-NADHX</text>
        <dbReference type="Rhea" id="RHEA:32215"/>
        <dbReference type="ChEBI" id="CHEBI:64074"/>
        <dbReference type="ChEBI" id="CHEBI:64075"/>
        <dbReference type="EC" id="5.1.99.6"/>
    </reaction>
</comment>
<dbReference type="Proteomes" id="UP000001876">
    <property type="component" value="Unassembled WGS sequence"/>
</dbReference>
<keyword evidence="4" id="KW-0479">Metal-binding</keyword>
<feature type="domain" description="YjeF N-terminal" evidence="10">
    <location>
        <begin position="1"/>
        <end position="211"/>
    </location>
</feature>
<dbReference type="EC" id="5.1.99.6" evidence="3"/>
<keyword evidence="6" id="KW-0521">NADP</keyword>
<dbReference type="AlphaFoldDB" id="C1N092"/>
<sequence length="224" mass="23580">MSPKYGFSIDQLMELAGLSVASAIRETYPPETHPRVLVIAGPGNNGGDGLVAARHLTHFGYDVSVCYPKRSPGKALYEGLVTQCETLGVTFVSADALVGGGAAPPPPLRETHDVAVDAMFGFSFAGAPRAPFDALLALLHQRASPPPIVAVDIPSGWDVDDGDVFGDGMRPETLVSLTAPKIGATAFAGAHHFLGGRFVPPRMKEEFGLRAPEYEGAKQCVRIA</sequence>
<dbReference type="GO" id="GO:0000166">
    <property type="term" value="F:nucleotide binding"/>
    <property type="evidence" value="ECO:0007669"/>
    <property type="project" value="UniProtKB-KW"/>
</dbReference>
<dbReference type="InterPro" id="IPR032976">
    <property type="entry name" value="YJEFN_prot_NAXE-like"/>
</dbReference>
<dbReference type="OMA" id="RHLFHYG"/>
<dbReference type="GO" id="GO:0046872">
    <property type="term" value="F:metal ion binding"/>
    <property type="evidence" value="ECO:0007669"/>
    <property type="project" value="UniProtKB-KW"/>
</dbReference>
<dbReference type="EMBL" id="GG663744">
    <property type="protein sequence ID" value="EEH54223.1"/>
    <property type="molecule type" value="Genomic_DNA"/>
</dbReference>
<evidence type="ECO:0000256" key="9">
    <source>
        <dbReference type="ARBA" id="ARBA00023235"/>
    </source>
</evidence>
<proteinExistence type="predicted"/>
<reference evidence="11 12" key="1">
    <citation type="journal article" date="2009" name="Science">
        <title>Green evolution and dynamic adaptations revealed by genomes of the marine picoeukaryotes Micromonas.</title>
        <authorList>
            <person name="Worden A.Z."/>
            <person name="Lee J.H."/>
            <person name="Mock T."/>
            <person name="Rouze P."/>
            <person name="Simmons M.P."/>
            <person name="Aerts A.L."/>
            <person name="Allen A.E."/>
            <person name="Cuvelier M.L."/>
            <person name="Derelle E."/>
            <person name="Everett M.V."/>
            <person name="Foulon E."/>
            <person name="Grimwood J."/>
            <person name="Gundlach H."/>
            <person name="Henrissat B."/>
            <person name="Napoli C."/>
            <person name="McDonald S.M."/>
            <person name="Parker M.S."/>
            <person name="Rombauts S."/>
            <person name="Salamov A."/>
            <person name="Von Dassow P."/>
            <person name="Badger J.H."/>
            <person name="Coutinho P.M."/>
            <person name="Demir E."/>
            <person name="Dubchak I."/>
            <person name="Gentemann C."/>
            <person name="Eikrem W."/>
            <person name="Gready J.E."/>
            <person name="John U."/>
            <person name="Lanier W."/>
            <person name="Lindquist E.A."/>
            <person name="Lucas S."/>
            <person name="Mayer K.F."/>
            <person name="Moreau H."/>
            <person name="Not F."/>
            <person name="Otillar R."/>
            <person name="Panaud O."/>
            <person name="Pangilinan J."/>
            <person name="Paulsen I."/>
            <person name="Piegu B."/>
            <person name="Poliakov A."/>
            <person name="Robbens S."/>
            <person name="Schmutz J."/>
            <person name="Toulza E."/>
            <person name="Wyss T."/>
            <person name="Zelensky A."/>
            <person name="Zhou K."/>
            <person name="Armbrust E.V."/>
            <person name="Bhattacharya D."/>
            <person name="Goodenough U.W."/>
            <person name="Van de Peer Y."/>
            <person name="Grigoriev I.V."/>
        </authorList>
    </citation>
    <scope>NUCLEOTIDE SEQUENCE [LARGE SCALE GENOMIC DNA]</scope>
    <source>
        <strain evidence="11 12">CCMP1545</strain>
    </source>
</reference>
<accession>C1N092</accession>
<keyword evidence="7" id="KW-0630">Potassium</keyword>
<evidence type="ECO:0000256" key="2">
    <source>
        <dbReference type="ARBA" id="ARBA00000909"/>
    </source>
</evidence>
<keyword evidence="5" id="KW-0547">Nucleotide-binding</keyword>
<evidence type="ECO:0000256" key="6">
    <source>
        <dbReference type="ARBA" id="ARBA00022857"/>
    </source>
</evidence>
<dbReference type="InterPro" id="IPR004443">
    <property type="entry name" value="YjeF_N_dom"/>
</dbReference>
<dbReference type="Pfam" id="PF03853">
    <property type="entry name" value="YjeF_N"/>
    <property type="match status" value="1"/>
</dbReference>
<dbReference type="KEGG" id="mpp:MICPUCDRAFT_44681"/>
<keyword evidence="12" id="KW-1185">Reference proteome</keyword>
<keyword evidence="8" id="KW-0520">NAD</keyword>
<dbReference type="eggNOG" id="KOG2585">
    <property type="taxonomic scope" value="Eukaryota"/>
</dbReference>
<dbReference type="PANTHER" id="PTHR13232:SF10">
    <property type="entry name" value="NAD(P)H-HYDRATE EPIMERASE"/>
    <property type="match status" value="1"/>
</dbReference>
<dbReference type="GO" id="GO:0005739">
    <property type="term" value="C:mitochondrion"/>
    <property type="evidence" value="ECO:0007669"/>
    <property type="project" value="TreeGrafter"/>
</dbReference>
<keyword evidence="9" id="KW-0413">Isomerase</keyword>
<dbReference type="GO" id="GO:0052856">
    <property type="term" value="F:NAD(P)HX epimerase activity"/>
    <property type="evidence" value="ECO:0007669"/>
    <property type="project" value="UniProtKB-EC"/>
</dbReference>
<evidence type="ECO:0000256" key="7">
    <source>
        <dbReference type="ARBA" id="ARBA00022958"/>
    </source>
</evidence>
<dbReference type="NCBIfam" id="TIGR00197">
    <property type="entry name" value="yjeF_nterm"/>
    <property type="match status" value="1"/>
</dbReference>
<dbReference type="STRING" id="564608.C1N092"/>
<comment type="catalytic activity">
    <reaction evidence="2">
        <text>(6R)-NADPHX = (6S)-NADPHX</text>
        <dbReference type="Rhea" id="RHEA:32227"/>
        <dbReference type="ChEBI" id="CHEBI:64076"/>
        <dbReference type="ChEBI" id="CHEBI:64077"/>
        <dbReference type="EC" id="5.1.99.6"/>
    </reaction>
</comment>
<dbReference type="PROSITE" id="PS51385">
    <property type="entry name" value="YJEF_N"/>
    <property type="match status" value="1"/>
</dbReference>
<organism evidence="12">
    <name type="scientific">Micromonas pusilla (strain CCMP1545)</name>
    <name type="common">Picoplanktonic green alga</name>
    <dbReference type="NCBI Taxonomy" id="564608"/>
    <lineage>
        <taxon>Eukaryota</taxon>
        <taxon>Viridiplantae</taxon>
        <taxon>Chlorophyta</taxon>
        <taxon>Mamiellophyceae</taxon>
        <taxon>Mamiellales</taxon>
        <taxon>Mamiellaceae</taxon>
        <taxon>Micromonas</taxon>
    </lineage>
</organism>
<evidence type="ECO:0000259" key="10">
    <source>
        <dbReference type="PROSITE" id="PS51385"/>
    </source>
</evidence>
<dbReference type="PANTHER" id="PTHR13232">
    <property type="entry name" value="NAD(P)H-HYDRATE EPIMERASE"/>
    <property type="match status" value="1"/>
</dbReference>
<protein>
    <recommendedName>
        <fullName evidence="3">NAD(P)H-hydrate epimerase</fullName>
        <ecNumber evidence="3">5.1.99.6</ecNumber>
    </recommendedName>
</protein>
<evidence type="ECO:0000256" key="8">
    <source>
        <dbReference type="ARBA" id="ARBA00023027"/>
    </source>
</evidence>
<dbReference type="RefSeq" id="XP_003061593.1">
    <property type="nucleotide sequence ID" value="XM_003061547.1"/>
</dbReference>